<dbReference type="STRING" id="454171.CP488_02231"/>
<evidence type="ECO:0000256" key="10">
    <source>
        <dbReference type="ARBA" id="ARBA00023098"/>
    </source>
</evidence>
<dbReference type="Pfam" id="PF01039">
    <property type="entry name" value="Carboxyl_trans"/>
    <property type="match status" value="1"/>
</dbReference>
<dbReference type="FunCoup" id="S0EV78">
    <property type="interactions" value="248"/>
</dbReference>
<evidence type="ECO:0000256" key="9">
    <source>
        <dbReference type="ARBA" id="ARBA00022840"/>
    </source>
</evidence>
<dbReference type="Gene3D" id="3.90.226.10">
    <property type="entry name" value="2-enoyl-CoA Hydratase, Chain A, domain 1"/>
    <property type="match status" value="1"/>
</dbReference>
<comment type="catalytic activity">
    <reaction evidence="13">
        <text>N(6)-carboxybiotinyl-L-lysyl-[protein] + acetyl-CoA = N(6)-biotinyl-L-lysyl-[protein] + malonyl-CoA</text>
        <dbReference type="Rhea" id="RHEA:54728"/>
        <dbReference type="Rhea" id="RHEA-COMP:10505"/>
        <dbReference type="Rhea" id="RHEA-COMP:10506"/>
        <dbReference type="ChEBI" id="CHEBI:57288"/>
        <dbReference type="ChEBI" id="CHEBI:57384"/>
        <dbReference type="ChEBI" id="CHEBI:83144"/>
        <dbReference type="ChEBI" id="CHEBI:83145"/>
        <dbReference type="EC" id="2.1.3.15"/>
    </reaction>
</comment>
<organism evidence="15 16">
    <name type="scientific">Chthonomonas calidirosea (strain DSM 23976 / ICMP 18418 / T49)</name>
    <dbReference type="NCBI Taxonomy" id="1303518"/>
    <lineage>
        <taxon>Bacteria</taxon>
        <taxon>Bacillati</taxon>
        <taxon>Armatimonadota</taxon>
        <taxon>Chthonomonadia</taxon>
        <taxon>Chthonomonadales</taxon>
        <taxon>Chthonomonadaceae</taxon>
        <taxon>Chthonomonas</taxon>
    </lineage>
</organism>
<feature type="binding site" evidence="13">
    <location>
        <position position="31"/>
    </location>
    <ligand>
        <name>Zn(2+)</name>
        <dbReference type="ChEBI" id="CHEBI:29105"/>
    </ligand>
</feature>
<dbReference type="PRINTS" id="PR01070">
    <property type="entry name" value="ACCCTRFRASEB"/>
</dbReference>
<dbReference type="RefSeq" id="WP_016483196.1">
    <property type="nucleotide sequence ID" value="NC_021487.1"/>
</dbReference>
<keyword evidence="13" id="KW-0963">Cytoplasm</keyword>
<evidence type="ECO:0000256" key="4">
    <source>
        <dbReference type="ARBA" id="ARBA00022723"/>
    </source>
</evidence>
<comment type="pathway">
    <text evidence="13">Lipid metabolism; malonyl-CoA biosynthesis; malonyl-CoA from acetyl-CoA: step 1/1.</text>
</comment>
<dbReference type="EMBL" id="HF951689">
    <property type="protein sequence ID" value="CCW35670.1"/>
    <property type="molecule type" value="Genomic_DNA"/>
</dbReference>
<protein>
    <recommendedName>
        <fullName evidence="13">Acetyl-coenzyme A carboxylase carboxyl transferase subunit beta</fullName>
        <shortName evidence="13">ACCase subunit beta</shortName>
        <shortName evidence="13">Acetyl-CoA carboxylase carboxyltransferase subunit beta</shortName>
        <ecNumber evidence="13">2.1.3.15</ecNumber>
    </recommendedName>
</protein>
<dbReference type="Proteomes" id="UP000014227">
    <property type="component" value="Chromosome I"/>
</dbReference>
<evidence type="ECO:0000256" key="3">
    <source>
        <dbReference type="ARBA" id="ARBA00022679"/>
    </source>
</evidence>
<dbReference type="HOGENOM" id="CLU_015486_1_0_0"/>
<comment type="subunit">
    <text evidence="13">Acetyl-CoA carboxylase is a heterohexamer composed of biotin carboxyl carrier protein (AccB), biotin carboxylase (AccC) and two subunits each of ACCase subunit alpha (AccA) and ACCase subunit beta (AccD).</text>
</comment>
<evidence type="ECO:0000256" key="6">
    <source>
        <dbReference type="ARBA" id="ARBA00022771"/>
    </source>
</evidence>
<dbReference type="InterPro" id="IPR011762">
    <property type="entry name" value="COA_CT_N"/>
</dbReference>
<dbReference type="Pfam" id="PF17848">
    <property type="entry name" value="Zn_ribbon_ACC"/>
    <property type="match status" value="1"/>
</dbReference>
<accession>S0EV78</accession>
<dbReference type="GO" id="GO:0003989">
    <property type="term" value="F:acetyl-CoA carboxylase activity"/>
    <property type="evidence" value="ECO:0007669"/>
    <property type="project" value="InterPro"/>
</dbReference>
<proteinExistence type="inferred from homology"/>
<feature type="zinc finger region" description="C4-type" evidence="13">
    <location>
        <begin position="28"/>
        <end position="50"/>
    </location>
</feature>
<feature type="domain" description="CoA carboxyltransferase N-terminal" evidence="14">
    <location>
        <begin position="24"/>
        <end position="284"/>
    </location>
</feature>
<comment type="cofactor">
    <cofactor evidence="13">
        <name>Zn(2+)</name>
        <dbReference type="ChEBI" id="CHEBI:29105"/>
    </cofactor>
    <text evidence="13">Binds 1 zinc ion per subunit.</text>
</comment>
<keyword evidence="6 13" id="KW-0863">Zinc-finger</keyword>
<dbReference type="SUPFAM" id="SSF52096">
    <property type="entry name" value="ClpP/crotonase"/>
    <property type="match status" value="1"/>
</dbReference>
<dbReference type="KEGG" id="ccz:CCALI_01859"/>
<dbReference type="PANTHER" id="PTHR42995">
    <property type="entry name" value="ACETYL-COENZYME A CARBOXYLASE CARBOXYL TRANSFERASE SUBUNIT BETA, CHLOROPLASTIC"/>
    <property type="match status" value="1"/>
</dbReference>
<keyword evidence="10 13" id="KW-0443">Lipid metabolism</keyword>
<sequence length="284" mass="31134">MARGSWFKRPSRNGLTGKEVPSGLWLKCPKCNEILFARDVERNLSVCPHCNYHHRLPARKRIEITVDEGSFEEFDEHLLSTDPLDFPGYREKLEQARKDTGLTDAVVCGYARIGGHRVVLSVADFSFLGGSMGSVVGEKIVRAIERAIQERLPVVVFTANGGGARMFEGLLSLMQMAKTSAAVARLGEAGLPFIVVLTDPTMAGVYASYASLGDITFAEPGALIGFAGRRVGNQDMGTRLPDDFQTSEFQFRCGMIDRIVPRREMRSALASVLSLLCEEPTACL</sequence>
<dbReference type="HAMAP" id="MF_01395">
    <property type="entry name" value="AcetylCoA_CT_beta"/>
    <property type="match status" value="1"/>
</dbReference>
<dbReference type="PATRIC" id="fig|1303518.3.peg.1919"/>
<dbReference type="InterPro" id="IPR000438">
    <property type="entry name" value="Acetyl_CoA_COase_Trfase_b_su"/>
</dbReference>
<keyword evidence="4 13" id="KW-0479">Metal-binding</keyword>
<dbReference type="GO" id="GO:0005524">
    <property type="term" value="F:ATP binding"/>
    <property type="evidence" value="ECO:0007669"/>
    <property type="project" value="UniProtKB-KW"/>
</dbReference>
<dbReference type="OrthoDB" id="9772975at2"/>
<evidence type="ECO:0000256" key="12">
    <source>
        <dbReference type="ARBA" id="ARBA00025280"/>
    </source>
</evidence>
<keyword evidence="9 13" id="KW-0067">ATP-binding</keyword>
<keyword evidence="16" id="KW-1185">Reference proteome</keyword>
<dbReference type="PANTHER" id="PTHR42995:SF5">
    <property type="entry name" value="ACETYL-COENZYME A CARBOXYLASE CARBOXYL TRANSFERASE SUBUNIT BETA, CHLOROPLASTIC"/>
    <property type="match status" value="1"/>
</dbReference>
<dbReference type="InterPro" id="IPR029045">
    <property type="entry name" value="ClpP/crotonase-like_dom_sf"/>
</dbReference>
<evidence type="ECO:0000256" key="7">
    <source>
        <dbReference type="ARBA" id="ARBA00022832"/>
    </source>
</evidence>
<keyword evidence="2 13" id="KW-0444">Lipid biosynthesis</keyword>
<gene>
    <name evidence="13" type="primary">accD</name>
    <name evidence="15" type="ORF">CCALI_01859</name>
</gene>
<comment type="subcellular location">
    <subcellularLocation>
        <location evidence="1 13">Cytoplasm</location>
    </subcellularLocation>
</comment>
<dbReference type="GO" id="GO:0009317">
    <property type="term" value="C:acetyl-CoA carboxylase complex"/>
    <property type="evidence" value="ECO:0007669"/>
    <property type="project" value="InterPro"/>
</dbReference>
<dbReference type="AlphaFoldDB" id="S0EV78"/>
<dbReference type="PROSITE" id="PS50980">
    <property type="entry name" value="COA_CT_NTER"/>
    <property type="match status" value="1"/>
</dbReference>
<keyword evidence="11 13" id="KW-0275">Fatty acid biosynthesis</keyword>
<keyword evidence="5 13" id="KW-0547">Nucleotide-binding</keyword>
<keyword evidence="7 13" id="KW-0276">Fatty acid metabolism</keyword>
<dbReference type="InterPro" id="IPR034733">
    <property type="entry name" value="AcCoA_carboxyl_beta"/>
</dbReference>
<evidence type="ECO:0000256" key="13">
    <source>
        <dbReference type="HAMAP-Rule" id="MF_01395"/>
    </source>
</evidence>
<comment type="similarity">
    <text evidence="13">Belongs to the AccD/PCCB family.</text>
</comment>
<evidence type="ECO:0000313" key="16">
    <source>
        <dbReference type="Proteomes" id="UP000014227"/>
    </source>
</evidence>
<dbReference type="InParanoid" id="S0EV78"/>
<feature type="binding site" evidence="13">
    <location>
        <position position="47"/>
    </location>
    <ligand>
        <name>Zn(2+)</name>
        <dbReference type="ChEBI" id="CHEBI:29105"/>
    </ligand>
</feature>
<feature type="binding site" evidence="13">
    <location>
        <position position="28"/>
    </location>
    <ligand>
        <name>Zn(2+)</name>
        <dbReference type="ChEBI" id="CHEBI:29105"/>
    </ligand>
</feature>
<dbReference type="GO" id="GO:0016743">
    <property type="term" value="F:carboxyl- or carbamoyltransferase activity"/>
    <property type="evidence" value="ECO:0007669"/>
    <property type="project" value="UniProtKB-UniRule"/>
</dbReference>
<evidence type="ECO:0000259" key="14">
    <source>
        <dbReference type="PROSITE" id="PS50980"/>
    </source>
</evidence>
<dbReference type="GO" id="GO:0008270">
    <property type="term" value="F:zinc ion binding"/>
    <property type="evidence" value="ECO:0007669"/>
    <property type="project" value="UniProtKB-UniRule"/>
</dbReference>
<name>S0EV78_CHTCT</name>
<keyword evidence="15" id="KW-0436">Ligase</keyword>
<dbReference type="UniPathway" id="UPA00655">
    <property type="reaction ID" value="UER00711"/>
</dbReference>
<dbReference type="GO" id="GO:2001295">
    <property type="term" value="P:malonyl-CoA biosynthetic process"/>
    <property type="evidence" value="ECO:0007669"/>
    <property type="project" value="UniProtKB-UniRule"/>
</dbReference>
<evidence type="ECO:0000256" key="1">
    <source>
        <dbReference type="ARBA" id="ARBA00004496"/>
    </source>
</evidence>
<evidence type="ECO:0000256" key="2">
    <source>
        <dbReference type="ARBA" id="ARBA00022516"/>
    </source>
</evidence>
<reference evidence="16" key="1">
    <citation type="submission" date="2013-03" db="EMBL/GenBank/DDBJ databases">
        <title>Genome sequence of Chthonomonas calidirosea, the first sequenced genome from the Armatimonadetes phylum (formally candidate division OP10).</title>
        <authorList>
            <person name="Lee K.C.Y."/>
            <person name="Morgan X.C."/>
            <person name="Dunfield P.F."/>
            <person name="Tamas I."/>
            <person name="Houghton K.M."/>
            <person name="Vyssotski M."/>
            <person name="Ryan J.L.J."/>
            <person name="Lagutin K."/>
            <person name="McDonald I.R."/>
            <person name="Stott M.B."/>
        </authorList>
    </citation>
    <scope>NUCLEOTIDE SEQUENCE [LARGE SCALE GENOMIC DNA]</scope>
    <source>
        <strain evidence="16">DSM 23976 / ICMP 18418 / T49</strain>
    </source>
</reference>
<dbReference type="InterPro" id="IPR041010">
    <property type="entry name" value="Znf-ACC"/>
</dbReference>
<evidence type="ECO:0000256" key="8">
    <source>
        <dbReference type="ARBA" id="ARBA00022833"/>
    </source>
</evidence>
<feature type="binding site" evidence="13">
    <location>
        <position position="50"/>
    </location>
    <ligand>
        <name>Zn(2+)</name>
        <dbReference type="ChEBI" id="CHEBI:29105"/>
    </ligand>
</feature>
<keyword evidence="3 13" id="KW-0808">Transferase</keyword>
<evidence type="ECO:0000256" key="5">
    <source>
        <dbReference type="ARBA" id="ARBA00022741"/>
    </source>
</evidence>
<comment type="function">
    <text evidence="12 13">Component of the acetyl coenzyme A carboxylase (ACC) complex. Biotin carboxylase (BC) catalyzes the carboxylation of biotin on its carrier protein (BCCP) and then the CO(2) group is transferred by the transcarboxylase to acetyl-CoA to form malonyl-CoA.</text>
</comment>
<dbReference type="eggNOG" id="COG0777">
    <property type="taxonomic scope" value="Bacteria"/>
</dbReference>
<dbReference type="NCBIfam" id="TIGR00515">
    <property type="entry name" value="accD"/>
    <property type="match status" value="1"/>
</dbReference>
<keyword evidence="8 13" id="KW-0862">Zinc</keyword>
<dbReference type="GO" id="GO:0006633">
    <property type="term" value="P:fatty acid biosynthetic process"/>
    <property type="evidence" value="ECO:0007669"/>
    <property type="project" value="UniProtKB-KW"/>
</dbReference>
<evidence type="ECO:0000313" key="15">
    <source>
        <dbReference type="EMBL" id="CCW35670.1"/>
    </source>
</evidence>
<dbReference type="EC" id="2.1.3.15" evidence="13"/>
<evidence type="ECO:0000256" key="11">
    <source>
        <dbReference type="ARBA" id="ARBA00023160"/>
    </source>
</evidence>